<protein>
    <recommendedName>
        <fullName evidence="1">UPF0310 protein EOD41_01475</fullName>
    </recommendedName>
</protein>
<dbReference type="NCBIfam" id="NF002616">
    <property type="entry name" value="PRK02268.1-2"/>
    <property type="match status" value="1"/>
</dbReference>
<proteinExistence type="inferred from homology"/>
<dbReference type="InterPro" id="IPR022996">
    <property type="entry name" value="UPF0310"/>
</dbReference>
<evidence type="ECO:0000259" key="2">
    <source>
        <dbReference type="Pfam" id="PF01878"/>
    </source>
</evidence>
<dbReference type="Gene3D" id="3.10.590.10">
    <property type="entry name" value="ph1033 like domains"/>
    <property type="match status" value="1"/>
</dbReference>
<evidence type="ECO:0000256" key="1">
    <source>
        <dbReference type="HAMAP-Rule" id="MF_00771"/>
    </source>
</evidence>
<accession>A0A3S2Y5P2</accession>
<organism evidence="3 4">
    <name type="scientific">Mucilaginibacter limnophilus</name>
    <dbReference type="NCBI Taxonomy" id="1932778"/>
    <lineage>
        <taxon>Bacteria</taxon>
        <taxon>Pseudomonadati</taxon>
        <taxon>Bacteroidota</taxon>
        <taxon>Sphingobacteriia</taxon>
        <taxon>Sphingobacteriales</taxon>
        <taxon>Sphingobacteriaceae</taxon>
        <taxon>Mucilaginibacter</taxon>
    </lineage>
</organism>
<reference evidence="3 4" key="1">
    <citation type="submission" date="2019-01" db="EMBL/GenBank/DDBJ databases">
        <authorList>
            <person name="Chen W.-M."/>
        </authorList>
    </citation>
    <scope>NUCLEOTIDE SEQUENCE [LARGE SCALE GENOMIC DNA]</scope>
    <source>
        <strain evidence="3 4">YBJ-36</strain>
    </source>
</reference>
<dbReference type="SUPFAM" id="SSF88697">
    <property type="entry name" value="PUA domain-like"/>
    <property type="match status" value="1"/>
</dbReference>
<comment type="caution">
    <text evidence="3">The sequence shown here is derived from an EMBL/GenBank/DDBJ whole genome shotgun (WGS) entry which is preliminary data.</text>
</comment>
<dbReference type="HAMAP" id="MF_00771">
    <property type="entry name" value="UPF0310"/>
    <property type="match status" value="1"/>
</dbReference>
<evidence type="ECO:0000313" key="3">
    <source>
        <dbReference type="EMBL" id="RVU02638.1"/>
    </source>
</evidence>
<dbReference type="Proteomes" id="UP000282759">
    <property type="component" value="Unassembled WGS sequence"/>
</dbReference>
<comment type="similarity">
    <text evidence="1">Belongs to the UPF0310 family.</text>
</comment>
<feature type="domain" description="EVE" evidence="2">
    <location>
        <begin position="6"/>
        <end position="135"/>
    </location>
</feature>
<name>A0A3S2Y5P2_9SPHI</name>
<keyword evidence="4" id="KW-1185">Reference proteome</keyword>
<dbReference type="OrthoDB" id="9793567at2"/>
<dbReference type="InterPro" id="IPR015947">
    <property type="entry name" value="PUA-like_sf"/>
</dbReference>
<evidence type="ECO:0000313" key="4">
    <source>
        <dbReference type="Proteomes" id="UP000282759"/>
    </source>
</evidence>
<dbReference type="AlphaFoldDB" id="A0A3S2Y5P2"/>
<dbReference type="EMBL" id="SACK01000001">
    <property type="protein sequence ID" value="RVU02638.1"/>
    <property type="molecule type" value="Genomic_DNA"/>
</dbReference>
<dbReference type="CDD" id="cd21132">
    <property type="entry name" value="EVE-like"/>
    <property type="match status" value="1"/>
</dbReference>
<gene>
    <name evidence="3" type="ORF">EOD41_01475</name>
</gene>
<sequence length="149" mass="17215">MEHKTRYWVIAVSKNYLQNGIKGGYMQANDGKDAILEKLEKGDWLIFFSPKEVNGSNTALQAFTGIGQVEDDDIYQSEPGNKRPYRRKVTFYKCEDVPAESIVDRLSFVQDKKGWEKVFRFGFFEIPEVDFETIKRAMLKGEQAETITL</sequence>
<dbReference type="RefSeq" id="WP_127703005.1">
    <property type="nucleotide sequence ID" value="NZ_SACK01000001.1"/>
</dbReference>
<dbReference type="InterPro" id="IPR002740">
    <property type="entry name" value="EVE_domain"/>
</dbReference>
<dbReference type="Pfam" id="PF01878">
    <property type="entry name" value="EVE"/>
    <property type="match status" value="1"/>
</dbReference>